<keyword evidence="3" id="KW-0862">Zinc</keyword>
<gene>
    <name evidence="6" type="ordered locus">Amico_1004</name>
</gene>
<accession>D5EEZ7</accession>
<evidence type="ECO:0000256" key="3">
    <source>
        <dbReference type="PIRSR" id="PIRSR001235-1"/>
    </source>
</evidence>
<evidence type="ECO:0000313" key="7">
    <source>
        <dbReference type="Proteomes" id="UP000002366"/>
    </source>
</evidence>
<comment type="cofactor">
    <cofactor evidence="3">
        <name>Zn(2+)</name>
        <dbReference type="ChEBI" id="CHEBI:29105"/>
    </cofactor>
    <text evidence="3">Binds 2 Zn(2+) ions per subunit.</text>
</comment>
<dbReference type="GO" id="GO:0046872">
    <property type="term" value="F:metal ion binding"/>
    <property type="evidence" value="ECO:0007669"/>
    <property type="project" value="UniProtKB-KW"/>
</dbReference>
<dbReference type="NCBIfam" id="TIGR01879">
    <property type="entry name" value="hydantase"/>
    <property type="match status" value="1"/>
</dbReference>
<sequence length="414" mass="44942">MLESKISRIQRDIETMAQYTATPGNGMTRLSFTEEDRKTRAYICSEMGKAGLHVYTDAAGSICGRRDGVGEGAPIVMIGSHFDSVKNGGNFDGPAGVAAALEVARILHENNISTENPIEFVAMIEEEGTRFGAGLYGSRAMAGQVSNNEIKTFRDANGISLEKALQDFGLDPLKVKDAVRNPEDLKAFIELHIEQGPVLESETLDAGFVSTIVGITRFDIEIEGRADHAGTTPMHMRKDALLASLEVAKTVHDVAYAKGEGTVGTVGIMQIYPGGANIVPGKAFFTVDIRSVEQRNIEDIVKEMKKTLELVSARMGVSVHMERKISVPPIHLDKKIRGIFEQEANHRGISYRTMVSGAGHDAMIMASLTRVGLLFVPSKGGRSHCPEEWTDYEQLKKGVDIALGTILKLAEANI</sequence>
<dbReference type="Gene3D" id="3.40.630.10">
    <property type="entry name" value="Zn peptidases"/>
    <property type="match status" value="1"/>
</dbReference>
<feature type="binding site" evidence="4">
    <location>
        <position position="217"/>
    </location>
    <ligand>
        <name>allantoate</name>
        <dbReference type="ChEBI" id="CHEBI:17536"/>
    </ligand>
</feature>
<dbReference type="PIRSF" id="PIRSF001235">
    <property type="entry name" value="Amidase_carbamoylase"/>
    <property type="match status" value="1"/>
</dbReference>
<protein>
    <submittedName>
        <fullName evidence="6">Amidase, hydantoinase/carbamoylase family</fullName>
        <ecNumber evidence="6">3.5.1.87</ecNumber>
    </submittedName>
</protein>
<comment type="similarity">
    <text evidence="1">Belongs to the peptidase M20 family.</text>
</comment>
<feature type="binding site" evidence="3">
    <location>
        <position position="92"/>
    </location>
    <ligand>
        <name>Zn(2+)</name>
        <dbReference type="ChEBI" id="CHEBI:29105"/>
        <label>1</label>
    </ligand>
</feature>
<dbReference type="InterPro" id="IPR036264">
    <property type="entry name" value="Bact_exopeptidase_dim_dom"/>
</dbReference>
<keyword evidence="7" id="KW-1185">Reference proteome</keyword>
<dbReference type="Proteomes" id="UP000002366">
    <property type="component" value="Chromosome"/>
</dbReference>
<dbReference type="SUPFAM" id="SSF53187">
    <property type="entry name" value="Zn-dependent exopeptidases"/>
    <property type="match status" value="1"/>
</dbReference>
<feature type="binding site" evidence="3">
    <location>
        <position position="127"/>
    </location>
    <ligand>
        <name>Zn(2+)</name>
        <dbReference type="ChEBI" id="CHEBI:29105"/>
        <label>2</label>
    </ligand>
</feature>
<dbReference type="InterPro" id="IPR011650">
    <property type="entry name" value="Peptidase_M20_dimer"/>
</dbReference>
<dbReference type="EC" id="3.5.1.87" evidence="6"/>
<dbReference type="eggNOG" id="COG0624">
    <property type="taxonomic scope" value="Bacteria"/>
</dbReference>
<dbReference type="PANTHER" id="PTHR32494:SF5">
    <property type="entry name" value="ALLANTOATE AMIDOHYDROLASE"/>
    <property type="match status" value="1"/>
</dbReference>
<dbReference type="PANTHER" id="PTHR32494">
    <property type="entry name" value="ALLANTOATE DEIMINASE-RELATED"/>
    <property type="match status" value="1"/>
</dbReference>
<proteinExistence type="inferred from homology"/>
<dbReference type="KEGG" id="aco:Amico_1004"/>
<keyword evidence="3" id="KW-0479">Metal-binding</keyword>
<feature type="binding site" evidence="3">
    <location>
        <position position="81"/>
    </location>
    <ligand>
        <name>Zn(2+)</name>
        <dbReference type="ChEBI" id="CHEBI:29105"/>
        <label>1</label>
    </ligand>
</feature>
<keyword evidence="2 6" id="KW-0378">Hydrolase</keyword>
<feature type="binding site" evidence="4">
    <location>
        <position position="277"/>
    </location>
    <ligand>
        <name>allantoate</name>
        <dbReference type="ChEBI" id="CHEBI:17536"/>
    </ligand>
</feature>
<dbReference type="RefSeq" id="WP_013048392.1">
    <property type="nucleotide sequence ID" value="NC_014011.1"/>
</dbReference>
<dbReference type="GO" id="GO:0016813">
    <property type="term" value="F:hydrolase activity, acting on carbon-nitrogen (but not peptide) bonds, in linear amidines"/>
    <property type="evidence" value="ECO:0007669"/>
    <property type="project" value="InterPro"/>
</dbReference>
<evidence type="ECO:0000256" key="2">
    <source>
        <dbReference type="ARBA" id="ARBA00022801"/>
    </source>
</evidence>
<dbReference type="GO" id="GO:0050538">
    <property type="term" value="F:N-carbamoyl-L-amino-acid hydrolase activity"/>
    <property type="evidence" value="ECO:0007669"/>
    <property type="project" value="UniProtKB-EC"/>
</dbReference>
<name>D5EEZ7_AMICL</name>
<evidence type="ECO:0000256" key="4">
    <source>
        <dbReference type="PIRSR" id="PIRSR001235-2"/>
    </source>
</evidence>
<dbReference type="Pfam" id="PF07687">
    <property type="entry name" value="M20_dimer"/>
    <property type="match status" value="1"/>
</dbReference>
<feature type="binding site" evidence="3">
    <location>
        <position position="192"/>
    </location>
    <ligand>
        <name>Zn(2+)</name>
        <dbReference type="ChEBI" id="CHEBI:29105"/>
        <label>1</label>
    </ligand>
</feature>
<dbReference type="InterPro" id="IPR002933">
    <property type="entry name" value="Peptidase_M20"/>
</dbReference>
<feature type="binding site" evidence="3">
    <location>
        <position position="384"/>
    </location>
    <ligand>
        <name>Zn(2+)</name>
        <dbReference type="ChEBI" id="CHEBI:29105"/>
        <label>2</label>
    </ligand>
</feature>
<evidence type="ECO:0000259" key="5">
    <source>
        <dbReference type="Pfam" id="PF07687"/>
    </source>
</evidence>
<dbReference type="CDD" id="cd03884">
    <property type="entry name" value="M20_bAS"/>
    <property type="match status" value="1"/>
</dbReference>
<dbReference type="EMBL" id="CP001997">
    <property type="protein sequence ID" value="ADE57129.1"/>
    <property type="molecule type" value="Genomic_DNA"/>
</dbReference>
<reference evidence="6 7" key="1">
    <citation type="journal article" date="2010" name="Stand. Genomic Sci.">
        <title>Complete genome sequence of Aminobacterium colombiense type strain (ALA-1).</title>
        <authorList>
            <person name="Chertkov O."/>
            <person name="Sikorski J."/>
            <person name="Brambilla E."/>
            <person name="Lapidus A."/>
            <person name="Copeland A."/>
            <person name="Glavina Del Rio T."/>
            <person name="Nolan M."/>
            <person name="Lucas S."/>
            <person name="Tice H."/>
            <person name="Cheng J.F."/>
            <person name="Han C."/>
            <person name="Detter J.C."/>
            <person name="Bruce D."/>
            <person name="Tapia R."/>
            <person name="Goodwin L."/>
            <person name="Pitluck S."/>
            <person name="Liolios K."/>
            <person name="Ivanova N."/>
            <person name="Mavromatis K."/>
            <person name="Ovchinnikova G."/>
            <person name="Pati A."/>
            <person name="Chen A."/>
            <person name="Palaniappan K."/>
            <person name="Land M."/>
            <person name="Hauser L."/>
            <person name="Chang Y.J."/>
            <person name="Jeffries C.D."/>
            <person name="Spring S."/>
            <person name="Rohde M."/>
            <person name="Goker M."/>
            <person name="Bristow J."/>
            <person name="Eisen J.A."/>
            <person name="Markowitz V."/>
            <person name="Hugenholtz P."/>
            <person name="Kyrpides N.C."/>
            <person name="Klenk H.P."/>
        </authorList>
    </citation>
    <scope>NUCLEOTIDE SEQUENCE [LARGE SCALE GENOMIC DNA]</scope>
    <source>
        <strain evidence="7">DSM 12261 / ALA-1</strain>
    </source>
</reference>
<dbReference type="InterPro" id="IPR010158">
    <property type="entry name" value="Amidase_Cbmase"/>
</dbReference>
<dbReference type="SUPFAM" id="SSF55031">
    <property type="entry name" value="Bacterial exopeptidase dimerisation domain"/>
    <property type="match status" value="1"/>
</dbReference>
<dbReference type="AlphaFoldDB" id="D5EEZ7"/>
<feature type="binding site" evidence="3">
    <location>
        <position position="92"/>
    </location>
    <ligand>
        <name>Zn(2+)</name>
        <dbReference type="ChEBI" id="CHEBI:29105"/>
        <label>2</label>
    </ligand>
</feature>
<dbReference type="Pfam" id="PF01546">
    <property type="entry name" value="Peptidase_M20"/>
    <property type="match status" value="1"/>
</dbReference>
<dbReference type="OrthoDB" id="9808195at2"/>
<feature type="binding site" evidence="4">
    <location>
        <position position="290"/>
    </location>
    <ligand>
        <name>allantoate</name>
        <dbReference type="ChEBI" id="CHEBI:17536"/>
    </ligand>
</feature>
<organism evidence="6 7">
    <name type="scientific">Aminobacterium colombiense (strain DSM 12261 / ALA-1)</name>
    <dbReference type="NCBI Taxonomy" id="572547"/>
    <lineage>
        <taxon>Bacteria</taxon>
        <taxon>Thermotogati</taxon>
        <taxon>Synergistota</taxon>
        <taxon>Synergistia</taxon>
        <taxon>Synergistales</taxon>
        <taxon>Aminobacteriaceae</taxon>
        <taxon>Aminobacterium</taxon>
    </lineage>
</organism>
<dbReference type="Gene3D" id="3.30.70.360">
    <property type="match status" value="1"/>
</dbReference>
<dbReference type="STRING" id="572547.Amico_1004"/>
<evidence type="ECO:0000313" key="6">
    <source>
        <dbReference type="EMBL" id="ADE57129.1"/>
    </source>
</evidence>
<dbReference type="NCBIfam" id="NF006771">
    <property type="entry name" value="PRK09290.1-5"/>
    <property type="match status" value="1"/>
</dbReference>
<dbReference type="HOGENOM" id="CLU_024588_6_0_0"/>
<evidence type="ECO:0000256" key="1">
    <source>
        <dbReference type="ARBA" id="ARBA00006153"/>
    </source>
</evidence>
<feature type="domain" description="Peptidase M20 dimerisation" evidence="5">
    <location>
        <begin position="214"/>
        <end position="309"/>
    </location>
</feature>